<evidence type="ECO:0000313" key="3">
    <source>
        <dbReference type="RefSeq" id="XP_012945959.1"/>
    </source>
</evidence>
<reference evidence="3" key="1">
    <citation type="submission" date="2025-08" db="UniProtKB">
        <authorList>
            <consortium name="RefSeq"/>
        </authorList>
    </citation>
    <scope>IDENTIFICATION</scope>
</reference>
<feature type="region of interest" description="Disordered" evidence="1">
    <location>
        <begin position="1"/>
        <end position="29"/>
    </location>
</feature>
<feature type="compositionally biased region" description="Acidic residues" evidence="1">
    <location>
        <begin position="66"/>
        <end position="78"/>
    </location>
</feature>
<name>A0ABM1AE52_APLCA</name>
<feature type="compositionally biased region" description="Basic and acidic residues" evidence="1">
    <location>
        <begin position="79"/>
        <end position="88"/>
    </location>
</feature>
<feature type="compositionally biased region" description="Polar residues" evidence="1">
    <location>
        <begin position="1"/>
        <end position="11"/>
    </location>
</feature>
<gene>
    <name evidence="3" type="primary">LOC106013812</name>
</gene>
<evidence type="ECO:0000256" key="1">
    <source>
        <dbReference type="SAM" id="MobiDB-lite"/>
    </source>
</evidence>
<dbReference type="RefSeq" id="XP_012945959.1">
    <property type="nucleotide sequence ID" value="XM_013090505.1"/>
</dbReference>
<feature type="region of interest" description="Disordered" evidence="1">
    <location>
        <begin position="41"/>
        <end position="125"/>
    </location>
</feature>
<organism evidence="2 3">
    <name type="scientific">Aplysia californica</name>
    <name type="common">California sea hare</name>
    <dbReference type="NCBI Taxonomy" id="6500"/>
    <lineage>
        <taxon>Eukaryota</taxon>
        <taxon>Metazoa</taxon>
        <taxon>Spiralia</taxon>
        <taxon>Lophotrochozoa</taxon>
        <taxon>Mollusca</taxon>
        <taxon>Gastropoda</taxon>
        <taxon>Heterobranchia</taxon>
        <taxon>Euthyneura</taxon>
        <taxon>Tectipleura</taxon>
        <taxon>Aplysiida</taxon>
        <taxon>Aplysioidea</taxon>
        <taxon>Aplysiidae</taxon>
        <taxon>Aplysia</taxon>
    </lineage>
</organism>
<proteinExistence type="predicted"/>
<sequence>MTESLPDSSTVAPVPGLTHYGGPWESLSAGESELLVRLSREVEERDARAKIDGEEEEEGDVRAQEGGEEEDGEEEEEWENKADQDRADTGWMGCGHLGHALTTPRSDVSGQRPVLKTSGETTLVR</sequence>
<feature type="compositionally biased region" description="Basic and acidic residues" evidence="1">
    <location>
        <begin position="41"/>
        <end position="52"/>
    </location>
</feature>
<protein>
    <submittedName>
        <fullName evidence="3">Uncharacterized protein LOC106013812</fullName>
    </submittedName>
</protein>
<dbReference type="Proteomes" id="UP000694888">
    <property type="component" value="Unplaced"/>
</dbReference>
<dbReference type="GeneID" id="106013812"/>
<keyword evidence="2" id="KW-1185">Reference proteome</keyword>
<evidence type="ECO:0000313" key="2">
    <source>
        <dbReference type="Proteomes" id="UP000694888"/>
    </source>
</evidence>
<accession>A0ABM1AE52</accession>